<dbReference type="OrthoDB" id="9790577at2"/>
<feature type="transmembrane region" description="Helical" evidence="3">
    <location>
        <begin position="147"/>
        <end position="167"/>
    </location>
</feature>
<dbReference type="Gene3D" id="1.20.120.1760">
    <property type="match status" value="1"/>
</dbReference>
<dbReference type="EMBL" id="FUYB01000002">
    <property type="protein sequence ID" value="SKA70088.1"/>
    <property type="molecule type" value="Genomic_DNA"/>
</dbReference>
<gene>
    <name evidence="4" type="ORF">SAMN02745130_00653</name>
</gene>
<dbReference type="InterPro" id="IPR048254">
    <property type="entry name" value="CDP_ALCOHOL_P_TRANSF_CS"/>
</dbReference>
<dbReference type="RefSeq" id="WP_078921133.1">
    <property type="nucleotide sequence ID" value="NZ_FUYB01000002.1"/>
</dbReference>
<keyword evidence="5" id="KW-1185">Reference proteome</keyword>
<reference evidence="4 5" key="1">
    <citation type="submission" date="2017-02" db="EMBL/GenBank/DDBJ databases">
        <authorList>
            <person name="Peterson S.W."/>
        </authorList>
    </citation>
    <scope>NUCLEOTIDE SEQUENCE [LARGE SCALE GENOMIC DNA]</scope>
    <source>
        <strain evidence="4 5">ATCC 49788</strain>
    </source>
</reference>
<feature type="transmembrane region" description="Helical" evidence="3">
    <location>
        <begin position="173"/>
        <end position="194"/>
    </location>
</feature>
<feature type="transmembrane region" description="Helical" evidence="3">
    <location>
        <begin position="109"/>
        <end position="135"/>
    </location>
</feature>
<dbReference type="STRING" id="92487.SAMN02745130_00653"/>
<feature type="transmembrane region" description="Helical" evidence="3">
    <location>
        <begin position="21"/>
        <end position="45"/>
    </location>
</feature>
<dbReference type="InterPro" id="IPR043130">
    <property type="entry name" value="CDP-OH_PTrfase_TM_dom"/>
</dbReference>
<dbReference type="InterPro" id="IPR000462">
    <property type="entry name" value="CDP-OH_P_trans"/>
</dbReference>
<dbReference type="Pfam" id="PF01066">
    <property type="entry name" value="CDP-OH_P_transf"/>
    <property type="match status" value="1"/>
</dbReference>
<dbReference type="Proteomes" id="UP000190460">
    <property type="component" value="Unassembled WGS sequence"/>
</dbReference>
<dbReference type="PROSITE" id="PS00379">
    <property type="entry name" value="CDP_ALCOHOL_P_TRANSF"/>
    <property type="match status" value="1"/>
</dbReference>
<dbReference type="GO" id="GO:0016020">
    <property type="term" value="C:membrane"/>
    <property type="evidence" value="ECO:0007669"/>
    <property type="project" value="InterPro"/>
</dbReference>
<proteinExistence type="inferred from homology"/>
<keyword evidence="1 2" id="KW-0808">Transferase</keyword>
<sequence length="202" mass="22462">MLDRILLTTTQQPQLRLAKQLIIWGWTANQVTLLGFLIGLTALPLLAFEQYYFALGVILLNRLLDGLDGTIARLTRISDRGGFLDIVLDFLFYSTIPLGFALANPSENALAAAVLIYSFVGTGSSFLAFAIFAAKRQLSSPVYPHKSFYYLGGLTEATETILVFVLMCLFPTWFSVFAYGFASLCLLSTVLRIYTAWKNFVD</sequence>
<name>A0A1T4VZ56_9GAMM</name>
<comment type="similarity">
    <text evidence="2">Belongs to the CDP-alcohol phosphatidyltransferase class-I family.</text>
</comment>
<evidence type="ECO:0000256" key="3">
    <source>
        <dbReference type="SAM" id="Phobius"/>
    </source>
</evidence>
<keyword evidence="3" id="KW-0472">Membrane</keyword>
<evidence type="ECO:0000256" key="1">
    <source>
        <dbReference type="ARBA" id="ARBA00022679"/>
    </source>
</evidence>
<dbReference type="GO" id="GO:0008654">
    <property type="term" value="P:phospholipid biosynthetic process"/>
    <property type="evidence" value="ECO:0007669"/>
    <property type="project" value="InterPro"/>
</dbReference>
<protein>
    <submittedName>
        <fullName evidence="4">Phosphatidylglycerophosphate synthase</fullName>
    </submittedName>
</protein>
<dbReference type="GO" id="GO:0016780">
    <property type="term" value="F:phosphotransferase activity, for other substituted phosphate groups"/>
    <property type="evidence" value="ECO:0007669"/>
    <property type="project" value="InterPro"/>
</dbReference>
<keyword evidence="3" id="KW-0812">Transmembrane</keyword>
<accession>A0A1T4VZ56</accession>
<evidence type="ECO:0000256" key="2">
    <source>
        <dbReference type="RuleBase" id="RU003750"/>
    </source>
</evidence>
<keyword evidence="3" id="KW-1133">Transmembrane helix</keyword>
<feature type="transmembrane region" description="Helical" evidence="3">
    <location>
        <begin position="83"/>
        <end position="103"/>
    </location>
</feature>
<organism evidence="4 5">
    <name type="scientific">Thiothrix eikelboomii</name>
    <dbReference type="NCBI Taxonomy" id="92487"/>
    <lineage>
        <taxon>Bacteria</taxon>
        <taxon>Pseudomonadati</taxon>
        <taxon>Pseudomonadota</taxon>
        <taxon>Gammaproteobacteria</taxon>
        <taxon>Thiotrichales</taxon>
        <taxon>Thiotrichaceae</taxon>
        <taxon>Thiothrix</taxon>
    </lineage>
</organism>
<evidence type="ECO:0000313" key="4">
    <source>
        <dbReference type="EMBL" id="SKA70088.1"/>
    </source>
</evidence>
<evidence type="ECO:0000313" key="5">
    <source>
        <dbReference type="Proteomes" id="UP000190460"/>
    </source>
</evidence>
<dbReference type="AlphaFoldDB" id="A0A1T4VZ56"/>